<reference evidence="2" key="1">
    <citation type="submission" date="2016-11" db="UniProtKB">
        <authorList>
            <consortium name="WormBaseParasite"/>
        </authorList>
    </citation>
    <scope>IDENTIFICATION</scope>
    <source>
        <strain evidence="2">KR3021</strain>
    </source>
</reference>
<sequence>MAEFPFLDKLEEDSSIYCSHQGTNFLAKILKVTGEKEEKIFKIHYQGWSSKYDEEIKYEECKSRLTQCPVPQSPIEFSESDDCNGGVSDYSSANEEVELELGFIFEAVEELRVIRNKKKKTNDGENSEKKEDLIKNDEGQNMIKTQIWKNKHIWILPEPAEDDNEELEDPFDFDSMDVMGKKAKTGKQRKDKFYQLAKEAGYRSRAAYKLLQLNKRFEFLQNSRALVDLCAAPGGWLQVASQNMPASSICIGVDLAPIKPIKNCITFVGDITHETTRQRIRKELNTWLADCVLHDGAPNVGMTWIHDAFQQNCLVLMALKLATQVLKKNGFFITKVFRSADHGALVDVFEKLFRRVHIWKPAASRMESAEIFMVCEGYRKPAKVPAEYLDAKQVFKQSDEDVAGISLKNQIISKKSKKAKPLGYEENNITATSTIKLSDYLVSSDHIMTIAKASQIVIDDPRWQTDPLTTDDIRDYLKDIKVLGPAELRVIFKWRKAILEKTAKEKKQDEEDNEVPHILTEEEQAALEQEEVEKQIKAVVDEEKSADKRKKRRENKVKSKFEEAKKMDMIQEGDSMLISDDVNLFSLAKIRKKLDVNKISGDNVEMPEIFDNEELVAVNTKPLQYDSADEDEDFTNGDWETRENEDEDEDAEGNEEEDLSDNELVNNEETGMTTDERRVNRTAAWFDRDGLSELLGEPKDDDEGMDDDSVDGKNEGEMEISPQELSVVDFSKSTRGKRKIHHEGKDAWSDEETKEDELDIPDKNDFDEEDDICNSDEETEFLGENSNVAKRGKNEPNEPKKKKLKLNPAQLALGEEMIYSSKKRSQLEDWAWNRYTFNDSDLPDWFADDEKKHCLKPLPVTKDQVAFYKKQANEMNVRTIKKVAEAKIRKHRRMERRMEKARKHAENVMDNNNLEHSEKVKELTKTYKKAMRKERKRTQLTVMSKGKRGKVSRPRGPYKCVDARLKKDARADKVKDKREKKTGKSKSKAKAQKTTKK</sequence>
<proteinExistence type="predicted"/>
<evidence type="ECO:0000313" key="1">
    <source>
        <dbReference type="Proteomes" id="UP000095286"/>
    </source>
</evidence>
<accession>A0AC35UB18</accession>
<dbReference type="Proteomes" id="UP000095286">
    <property type="component" value="Unplaced"/>
</dbReference>
<dbReference type="WBParaSite" id="RSKR_0000952600.1">
    <property type="protein sequence ID" value="RSKR_0000952600.1"/>
    <property type="gene ID" value="RSKR_0000952600"/>
</dbReference>
<protein>
    <submittedName>
        <fullName evidence="2">Putative rRNA methyltransferase</fullName>
    </submittedName>
</protein>
<name>A0AC35UB18_9BILA</name>
<organism evidence="1 2">
    <name type="scientific">Rhabditophanes sp. KR3021</name>
    <dbReference type="NCBI Taxonomy" id="114890"/>
    <lineage>
        <taxon>Eukaryota</taxon>
        <taxon>Metazoa</taxon>
        <taxon>Ecdysozoa</taxon>
        <taxon>Nematoda</taxon>
        <taxon>Chromadorea</taxon>
        <taxon>Rhabditida</taxon>
        <taxon>Tylenchina</taxon>
        <taxon>Panagrolaimomorpha</taxon>
        <taxon>Strongyloidoidea</taxon>
        <taxon>Alloionematidae</taxon>
        <taxon>Rhabditophanes</taxon>
    </lineage>
</organism>
<evidence type="ECO:0000313" key="2">
    <source>
        <dbReference type="WBParaSite" id="RSKR_0000952600.1"/>
    </source>
</evidence>